<evidence type="ECO:0000313" key="2">
    <source>
        <dbReference type="EMBL" id="QNB45444.1"/>
    </source>
</evidence>
<accession>A0A7G6E040</accession>
<keyword evidence="3" id="KW-1185">Reference proteome</keyword>
<name>A0A7G6E040_THEFR</name>
<keyword evidence="1" id="KW-0175">Coiled coil</keyword>
<proteinExistence type="predicted"/>
<gene>
    <name evidence="2" type="ORF">BR63_03390</name>
</gene>
<feature type="coiled-coil region" evidence="1">
    <location>
        <begin position="196"/>
        <end position="232"/>
    </location>
</feature>
<dbReference type="EMBL" id="CP045798">
    <property type="protein sequence ID" value="QNB45444.1"/>
    <property type="molecule type" value="Genomic_DNA"/>
</dbReference>
<dbReference type="AlphaFoldDB" id="A0A7G6E040"/>
<reference evidence="2 3" key="1">
    <citation type="journal article" date="2019" name="Front. Microbiol.">
        <title>Thermoanaerosceptrum fracticalcis gen. nov. sp. nov., a Novel Fumarate-Fermenting Microorganism From a Deep Fractured Carbonate Aquifer of the US Great Basin.</title>
        <authorList>
            <person name="Hamilton-Brehm S.D."/>
            <person name="Stewart L.E."/>
            <person name="Zavarin M."/>
            <person name="Caldwell M."/>
            <person name="Lawson P.A."/>
            <person name="Onstott T.C."/>
            <person name="Grzymski J."/>
            <person name="Neveux I."/>
            <person name="Lollar B.S."/>
            <person name="Russell C.E."/>
            <person name="Moser D.P."/>
        </authorList>
    </citation>
    <scope>NUCLEOTIDE SEQUENCE [LARGE SCALE GENOMIC DNA]</scope>
    <source>
        <strain evidence="2 3">DRI-13</strain>
    </source>
</reference>
<dbReference type="RefSeq" id="WP_051965863.1">
    <property type="nucleotide sequence ID" value="NZ_CP045798.1"/>
</dbReference>
<evidence type="ECO:0000313" key="3">
    <source>
        <dbReference type="Proteomes" id="UP000515847"/>
    </source>
</evidence>
<evidence type="ECO:0000256" key="1">
    <source>
        <dbReference type="SAM" id="Coils"/>
    </source>
</evidence>
<organism evidence="2 3">
    <name type="scientific">Thermanaerosceptrum fracticalcis</name>
    <dbReference type="NCBI Taxonomy" id="1712410"/>
    <lineage>
        <taxon>Bacteria</taxon>
        <taxon>Bacillati</taxon>
        <taxon>Bacillota</taxon>
        <taxon>Clostridia</taxon>
        <taxon>Eubacteriales</taxon>
        <taxon>Peptococcaceae</taxon>
        <taxon>Thermanaerosceptrum</taxon>
    </lineage>
</organism>
<dbReference type="Proteomes" id="UP000515847">
    <property type="component" value="Chromosome"/>
</dbReference>
<dbReference type="KEGG" id="tfr:BR63_03390"/>
<sequence length="335" mass="37564">MQAGAKAREVYAISCLATLKGRCPKKYTAASQAILAGSECCRGGWKPPRKEKNMKMAKVFYLLDEGGRKRSLLAGGDGKELQTLECECTPELLELARVNSDGEVVLDLAGELALDLEIKPGKPGEITPFGVYSPEPPKIKEVHQKWSGKYHFSAPQTPGELIAWEKARREKVAARLAELQPEYDRLRAEYEADMALYLAEKERRAAEEAARRKETEEKAAAEKKAAAEEKAAWVQAHGSDFLKRVHALGYDCQRQYVTERAEKELPDFHVDFDIDFSWKSRSCPSEEALEMVEELISKGYNAEVVWLTEAPGLDEPCEAVVVHNYLGKYDLIRLV</sequence>
<protein>
    <submittedName>
        <fullName evidence="2">Uncharacterized protein</fullName>
    </submittedName>
</protein>